<dbReference type="PANTHER" id="PTHR19848:SF8">
    <property type="entry name" value="F-BOX AND WD REPEAT DOMAIN CONTAINING 7"/>
    <property type="match status" value="1"/>
</dbReference>
<sequence length="646" mass="72350">MLLKELQSVVHAIEGAQIQSFLHDAERFVLYFRSIINIAPLRLYNSALVFSPLRSIVRQKFSIQADFQSWIANPPLVDSSWSSCLQTFEGYDDSISYLTFLENGRLVSAFHPRDKVGSIRIWDLASGICLQTLNINMEQKLYTVAFPAKGKLAFAQEQRIEVITAGMDHGWTALTFLENDKLFAVVVGDDGIIKTWSQEDHQRMQINARSIVGQGNYALSADGQWFAWSSSDSNTLKLLDLKSNTSQSLRNFDPHNGHGASRLAFSRDSKRLVLGTDNGQVHIWDVPSGRCLQTLVNHVWMAHFVFSPNNDIIAVANFGDFVINIWNWRKKKRLRTLFANGSVHSLAFSPNGTWLASGSYHGEIQIWDMNMLDTQMPKIHSDVLDSVAFRLEGKRLVSGSYPGGDWKIWDTTTGACLWEQSGAVLGDQQEKIAEALKLPRNIKMQNLEVFFHPTGAELSRGVYAMAMSADYRRYAAKSGKTLTIVDIYAGIVCAFETQESTPLPSVSPSSDGVQVAEADGPIINHWNLSTGKELKLRFSYDTVQSMAFSEDGSRLVALCGSDGNIWDTTSGKCLRQFKSASPNRNLHPSFINMEFSPDAPSSLIQSSEACLKDYHIAPYDEWIMKGAEKFLWLPPDFRLSRTVIWG</sequence>
<dbReference type="PROSITE" id="PS50082">
    <property type="entry name" value="WD_REPEATS_2"/>
    <property type="match status" value="2"/>
</dbReference>
<evidence type="ECO:0000256" key="1">
    <source>
        <dbReference type="ARBA" id="ARBA00022574"/>
    </source>
</evidence>
<dbReference type="Proteomes" id="UP001338125">
    <property type="component" value="Unassembled WGS sequence"/>
</dbReference>
<evidence type="ECO:0000313" key="5">
    <source>
        <dbReference type="Proteomes" id="UP001338125"/>
    </source>
</evidence>
<keyword evidence="1 3" id="KW-0853">WD repeat</keyword>
<dbReference type="InterPro" id="IPR001680">
    <property type="entry name" value="WD40_rpt"/>
</dbReference>
<dbReference type="InterPro" id="IPR019775">
    <property type="entry name" value="WD40_repeat_CS"/>
</dbReference>
<dbReference type="Pfam" id="PF00400">
    <property type="entry name" value="WD40"/>
    <property type="match status" value="3"/>
</dbReference>
<dbReference type="InterPro" id="IPR015943">
    <property type="entry name" value="WD40/YVTN_repeat-like_dom_sf"/>
</dbReference>
<dbReference type="SMART" id="SM00320">
    <property type="entry name" value="WD40"/>
    <property type="match status" value="7"/>
</dbReference>
<organism evidence="4 5">
    <name type="scientific">Cladobotryum mycophilum</name>
    <dbReference type="NCBI Taxonomy" id="491253"/>
    <lineage>
        <taxon>Eukaryota</taxon>
        <taxon>Fungi</taxon>
        <taxon>Dikarya</taxon>
        <taxon>Ascomycota</taxon>
        <taxon>Pezizomycotina</taxon>
        <taxon>Sordariomycetes</taxon>
        <taxon>Hypocreomycetidae</taxon>
        <taxon>Hypocreales</taxon>
        <taxon>Hypocreaceae</taxon>
        <taxon>Cladobotryum</taxon>
    </lineage>
</organism>
<dbReference type="SUPFAM" id="SSF50998">
    <property type="entry name" value="Quinoprotein alcohol dehydrogenase-like"/>
    <property type="match status" value="1"/>
</dbReference>
<keyword evidence="5" id="KW-1185">Reference proteome</keyword>
<keyword evidence="2" id="KW-0677">Repeat</keyword>
<gene>
    <name evidence="4" type="ORF">PT974_02856</name>
</gene>
<feature type="repeat" description="WD" evidence="3">
    <location>
        <begin position="343"/>
        <end position="370"/>
    </location>
</feature>
<dbReference type="PROSITE" id="PS50294">
    <property type="entry name" value="WD_REPEATS_REGION"/>
    <property type="match status" value="1"/>
</dbReference>
<accession>A0ABR0SZ98</accession>
<protein>
    <submittedName>
        <fullName evidence="4">Vegetative incompatibility HET-E-1-like protein</fullName>
    </submittedName>
</protein>
<evidence type="ECO:0000313" key="4">
    <source>
        <dbReference type="EMBL" id="KAK5997493.1"/>
    </source>
</evidence>
<evidence type="ECO:0000256" key="3">
    <source>
        <dbReference type="PROSITE-ProRule" id="PRU00221"/>
    </source>
</evidence>
<comment type="caution">
    <text evidence="4">The sequence shown here is derived from an EMBL/GenBank/DDBJ whole genome shotgun (WGS) entry which is preliminary data.</text>
</comment>
<dbReference type="Gene3D" id="2.130.10.10">
    <property type="entry name" value="YVTN repeat-like/Quinoprotein amine dehydrogenase"/>
    <property type="match status" value="3"/>
</dbReference>
<name>A0ABR0SZ98_9HYPO</name>
<feature type="repeat" description="WD" evidence="3">
    <location>
        <begin position="263"/>
        <end position="294"/>
    </location>
</feature>
<evidence type="ECO:0000256" key="2">
    <source>
        <dbReference type="ARBA" id="ARBA00022737"/>
    </source>
</evidence>
<dbReference type="SUPFAM" id="SSF50978">
    <property type="entry name" value="WD40 repeat-like"/>
    <property type="match status" value="1"/>
</dbReference>
<dbReference type="InterPro" id="IPR011047">
    <property type="entry name" value="Quinoprotein_ADH-like_sf"/>
</dbReference>
<dbReference type="EMBL" id="JAVFKD010000002">
    <property type="protein sequence ID" value="KAK5997493.1"/>
    <property type="molecule type" value="Genomic_DNA"/>
</dbReference>
<dbReference type="InterPro" id="IPR036322">
    <property type="entry name" value="WD40_repeat_dom_sf"/>
</dbReference>
<reference evidence="4 5" key="1">
    <citation type="submission" date="2024-01" db="EMBL/GenBank/DDBJ databases">
        <title>Complete genome of Cladobotryum mycophilum ATHUM6906.</title>
        <authorList>
            <person name="Christinaki A.C."/>
            <person name="Myridakis A.I."/>
            <person name="Kouvelis V.N."/>
        </authorList>
    </citation>
    <scope>NUCLEOTIDE SEQUENCE [LARGE SCALE GENOMIC DNA]</scope>
    <source>
        <strain evidence="4 5">ATHUM6906</strain>
    </source>
</reference>
<proteinExistence type="predicted"/>
<dbReference type="PANTHER" id="PTHR19848">
    <property type="entry name" value="WD40 REPEAT PROTEIN"/>
    <property type="match status" value="1"/>
</dbReference>
<dbReference type="PROSITE" id="PS00678">
    <property type="entry name" value="WD_REPEATS_1"/>
    <property type="match status" value="1"/>
</dbReference>